<gene>
    <name evidence="1" type="ORF">HUJ06_014717</name>
</gene>
<sequence>MCIYGQSKRNGSNLFSILFYLSLVLISNNLNKAHQKAYNRKQMLITPHTNSVKLKYTEEQEFPVAR</sequence>
<evidence type="ECO:0000313" key="1">
    <source>
        <dbReference type="EMBL" id="DAD40394.1"/>
    </source>
</evidence>
<protein>
    <submittedName>
        <fullName evidence="1">Uncharacterized protein</fullName>
    </submittedName>
</protein>
<organism evidence="1 2">
    <name type="scientific">Nelumbo nucifera</name>
    <name type="common">Sacred lotus</name>
    <dbReference type="NCBI Taxonomy" id="4432"/>
    <lineage>
        <taxon>Eukaryota</taxon>
        <taxon>Viridiplantae</taxon>
        <taxon>Streptophyta</taxon>
        <taxon>Embryophyta</taxon>
        <taxon>Tracheophyta</taxon>
        <taxon>Spermatophyta</taxon>
        <taxon>Magnoliopsida</taxon>
        <taxon>Proteales</taxon>
        <taxon>Nelumbonaceae</taxon>
        <taxon>Nelumbo</taxon>
    </lineage>
</organism>
<comment type="caution">
    <text evidence="1">The sequence shown here is derived from an EMBL/GenBank/DDBJ whole genome shotgun (WGS) entry which is preliminary data.</text>
</comment>
<proteinExistence type="predicted"/>
<reference evidence="1 2" key="1">
    <citation type="journal article" date="2020" name="Mol. Biol. Evol.">
        <title>Distinct Expression and Methylation Patterns for Genes with Different Fates following a Single Whole-Genome Duplication in Flowering Plants.</title>
        <authorList>
            <person name="Shi T."/>
            <person name="Rahmani R.S."/>
            <person name="Gugger P.F."/>
            <person name="Wang M."/>
            <person name="Li H."/>
            <person name="Zhang Y."/>
            <person name="Li Z."/>
            <person name="Wang Q."/>
            <person name="Van de Peer Y."/>
            <person name="Marchal K."/>
            <person name="Chen J."/>
        </authorList>
    </citation>
    <scope>NUCLEOTIDE SEQUENCE [LARGE SCALE GENOMIC DNA]</scope>
    <source>
        <tissue evidence="1">Leaf</tissue>
    </source>
</reference>
<accession>A0A822Z1U8</accession>
<evidence type="ECO:0000313" key="2">
    <source>
        <dbReference type="Proteomes" id="UP000607653"/>
    </source>
</evidence>
<dbReference type="AlphaFoldDB" id="A0A822Z1U8"/>
<name>A0A822Z1U8_NELNU</name>
<keyword evidence="2" id="KW-1185">Reference proteome</keyword>
<dbReference type="Proteomes" id="UP000607653">
    <property type="component" value="Unassembled WGS sequence"/>
</dbReference>
<dbReference type="EMBL" id="DUZY01000005">
    <property type="protein sequence ID" value="DAD40394.1"/>
    <property type="molecule type" value="Genomic_DNA"/>
</dbReference>